<feature type="non-terminal residue" evidence="5">
    <location>
        <position position="204"/>
    </location>
</feature>
<reference evidence="5" key="1">
    <citation type="submission" date="2013-08" db="EMBL/GenBank/DDBJ databases">
        <authorList>
            <person name="Mendez C."/>
            <person name="Richter M."/>
            <person name="Ferrer M."/>
            <person name="Sanchez J."/>
        </authorList>
    </citation>
    <scope>NUCLEOTIDE SEQUENCE</scope>
</reference>
<keyword evidence="2" id="KW-0547">Nucleotide-binding</keyword>
<comment type="similarity">
    <text evidence="1">Belongs to the TCP-1 chaperonin family.</text>
</comment>
<dbReference type="PROSITE" id="PS00750">
    <property type="entry name" value="TCP1_1"/>
    <property type="match status" value="1"/>
</dbReference>
<gene>
    <name evidence="5" type="ORF">B1A_17212</name>
</gene>
<organism evidence="5">
    <name type="scientific">mine drainage metagenome</name>
    <dbReference type="NCBI Taxonomy" id="410659"/>
    <lineage>
        <taxon>unclassified sequences</taxon>
        <taxon>metagenomes</taxon>
        <taxon>ecological metagenomes</taxon>
    </lineage>
</organism>
<dbReference type="InterPro" id="IPR002194">
    <property type="entry name" value="Chaperonin_TCP-1_CS"/>
</dbReference>
<dbReference type="EMBL" id="AUZX01012651">
    <property type="protein sequence ID" value="EQD38512.1"/>
    <property type="molecule type" value="Genomic_DNA"/>
</dbReference>
<evidence type="ECO:0000313" key="5">
    <source>
        <dbReference type="EMBL" id="EQD38512.1"/>
    </source>
</evidence>
<evidence type="ECO:0000256" key="2">
    <source>
        <dbReference type="ARBA" id="ARBA00022741"/>
    </source>
</evidence>
<dbReference type="InterPro" id="IPR027410">
    <property type="entry name" value="TCP-1-like_intermed_sf"/>
</dbReference>
<dbReference type="PROSITE" id="PS00751">
    <property type="entry name" value="TCP1_2"/>
    <property type="match status" value="1"/>
</dbReference>
<comment type="caution">
    <text evidence="5">The sequence shown here is derived from an EMBL/GenBank/DDBJ whole genome shotgun (WGS) entry which is preliminary data.</text>
</comment>
<evidence type="ECO:0000256" key="4">
    <source>
        <dbReference type="ARBA" id="ARBA00023186"/>
    </source>
</evidence>
<dbReference type="InterPro" id="IPR002423">
    <property type="entry name" value="Cpn60/GroEL/TCP-1"/>
</dbReference>
<dbReference type="InterPro" id="IPR027413">
    <property type="entry name" value="GROEL-like_equatorial_sf"/>
</dbReference>
<protein>
    <submittedName>
        <fullName evidence="5">Chaperonin Cpn60/TCP-1</fullName>
    </submittedName>
</protein>
<dbReference type="PROSITE" id="PS00995">
    <property type="entry name" value="TCP1_3"/>
    <property type="match status" value="1"/>
</dbReference>
<dbReference type="GO" id="GO:0140662">
    <property type="term" value="F:ATP-dependent protein folding chaperone"/>
    <property type="evidence" value="ECO:0007669"/>
    <property type="project" value="InterPro"/>
</dbReference>
<reference evidence="5" key="2">
    <citation type="journal article" date="2014" name="ISME J.">
        <title>Microbial stratification in low pH oxic and suboxic macroscopic growths along an acid mine drainage.</title>
        <authorList>
            <person name="Mendez-Garcia C."/>
            <person name="Mesa V."/>
            <person name="Sprenger R.R."/>
            <person name="Richter M."/>
            <person name="Diez M.S."/>
            <person name="Solano J."/>
            <person name="Bargiela R."/>
            <person name="Golyshina O.V."/>
            <person name="Manteca A."/>
            <person name="Ramos J.L."/>
            <person name="Gallego J.R."/>
            <person name="Llorente I."/>
            <person name="Martins Dos Santos V.A."/>
            <person name="Jensen O.N."/>
            <person name="Pelaez A.I."/>
            <person name="Sanchez J."/>
            <person name="Ferrer M."/>
        </authorList>
    </citation>
    <scope>NUCLEOTIDE SEQUENCE</scope>
</reference>
<dbReference type="GO" id="GO:0051082">
    <property type="term" value="F:unfolded protein binding"/>
    <property type="evidence" value="ECO:0007669"/>
    <property type="project" value="InterPro"/>
</dbReference>
<dbReference type="SUPFAM" id="SSF48592">
    <property type="entry name" value="GroEL equatorial domain-like"/>
    <property type="match status" value="1"/>
</dbReference>
<dbReference type="PRINTS" id="PR00304">
    <property type="entry name" value="TCOMPLEXTCP1"/>
</dbReference>
<keyword evidence="3" id="KW-0067">ATP-binding</keyword>
<keyword evidence="4" id="KW-0143">Chaperone</keyword>
<dbReference type="AlphaFoldDB" id="T0Z2P4"/>
<dbReference type="GO" id="GO:0016887">
    <property type="term" value="F:ATP hydrolysis activity"/>
    <property type="evidence" value="ECO:0007669"/>
    <property type="project" value="InterPro"/>
</dbReference>
<dbReference type="Gene3D" id="3.30.260.10">
    <property type="entry name" value="TCP-1-like chaperonin intermediate domain"/>
    <property type="match status" value="1"/>
</dbReference>
<accession>T0Z2P4</accession>
<proteinExistence type="inferred from homology"/>
<evidence type="ECO:0000256" key="1">
    <source>
        <dbReference type="ARBA" id="ARBA00008020"/>
    </source>
</evidence>
<dbReference type="PANTHER" id="PTHR11353">
    <property type="entry name" value="CHAPERONIN"/>
    <property type="match status" value="1"/>
</dbReference>
<dbReference type="SUPFAM" id="SSF54849">
    <property type="entry name" value="GroEL-intermediate domain like"/>
    <property type="match status" value="1"/>
</dbReference>
<dbReference type="InterPro" id="IPR017998">
    <property type="entry name" value="Chaperone_TCP-1"/>
</dbReference>
<dbReference type="GO" id="GO:0005524">
    <property type="term" value="F:ATP binding"/>
    <property type="evidence" value="ECO:0007669"/>
    <property type="project" value="UniProtKB-KW"/>
</dbReference>
<name>T0Z2P4_9ZZZZ</name>
<dbReference type="Gene3D" id="1.10.560.10">
    <property type="entry name" value="GroEL-like equatorial domain"/>
    <property type="match status" value="1"/>
</dbReference>
<dbReference type="Pfam" id="PF00118">
    <property type="entry name" value="Cpn60_TCP1"/>
    <property type="match status" value="1"/>
</dbReference>
<evidence type="ECO:0000256" key="3">
    <source>
        <dbReference type="ARBA" id="ARBA00022840"/>
    </source>
</evidence>
<sequence>MIGGQPIFILKEGARRETGKDAMKGNIDAAKSIAAAVRSSLGPRGMDKMLVDSLGDIVITNDGVTILKEMDVEHPAAKMMVEVSKTQDSFVGDGTTTAVIISGALLQEAEGLINQEVHPTVIAEGYRMGAEKAKEILDQMSKPVTINDKQLLVKMAQTSLSSKSASGSKEKLGEIAYEAIKAVAEKTDSGYSVDLDNVQIRTKN</sequence>